<sequence length="343" mass="37474">MSDAPPSSFTRYPAGGEAFPHKDLTGISELAPWQILYLLDEAEQWVTLNRQATKHVDALAGLTIINAFFENSTRTLLSFEIAGKRLGADVVNMHAAQSSVKKGETLIDTAATLNAMQVDAIVIRHASSGAVRLIADKVDCPVLNAGDGRHEHPTQALLDALTIRQWMRARGEEEFNGLKVAICGDILHSRVARSNILLLSALGAEVRVCAPPALMPAAIEQMRVSPYTNFNEAIDGADVVMMLRLQNERMSGPFIPSAREYRHLYGLTTERLKRAAPHALVMHPGPMNRGVEIDSDVADSIERSAITRQVEMGVAIRMACLDVLTRRARGVPGWEPLKAEETA</sequence>
<evidence type="ECO:0000256" key="7">
    <source>
        <dbReference type="ARBA" id="ARBA00048859"/>
    </source>
</evidence>
<dbReference type="InterPro" id="IPR006131">
    <property type="entry name" value="Asp_carbamoyltransf_Asp/Orn-bd"/>
</dbReference>
<evidence type="ECO:0000259" key="10">
    <source>
        <dbReference type="Pfam" id="PF02729"/>
    </source>
</evidence>
<feature type="binding site" evidence="8">
    <location>
        <position position="124"/>
    </location>
    <ligand>
        <name>carbamoyl phosphate</name>
        <dbReference type="ChEBI" id="CHEBI:58228"/>
    </ligand>
</feature>
<evidence type="ECO:0000256" key="3">
    <source>
        <dbReference type="ARBA" id="ARBA00008896"/>
    </source>
</evidence>
<gene>
    <name evidence="8" type="primary">pyrB</name>
    <name evidence="11" type="ORF">EKN06_10875</name>
</gene>
<dbReference type="GO" id="GO:0006207">
    <property type="term" value="P:'de novo' pyrimidine nucleobase biosynthetic process"/>
    <property type="evidence" value="ECO:0007669"/>
    <property type="project" value="InterPro"/>
</dbReference>
<dbReference type="PROSITE" id="PS00097">
    <property type="entry name" value="CARBAMOYLTRANSFERASE"/>
    <property type="match status" value="1"/>
</dbReference>
<dbReference type="GO" id="GO:0006520">
    <property type="term" value="P:amino acid metabolic process"/>
    <property type="evidence" value="ECO:0007669"/>
    <property type="project" value="InterPro"/>
</dbReference>
<dbReference type="GO" id="GO:0044205">
    <property type="term" value="P:'de novo' UMP biosynthetic process"/>
    <property type="evidence" value="ECO:0007669"/>
    <property type="project" value="UniProtKB-UniRule"/>
</dbReference>
<comment type="subunit">
    <text evidence="8">Heterododecamer (2C3:3R2) of six catalytic PyrB chains organized as two trimers (C3), and six regulatory PyrI chains organized as three dimers (R2).</text>
</comment>
<dbReference type="GO" id="GO:0004070">
    <property type="term" value="F:aspartate carbamoyltransferase activity"/>
    <property type="evidence" value="ECO:0007669"/>
    <property type="project" value="UniProtKB-UniRule"/>
</dbReference>
<dbReference type="PANTHER" id="PTHR45753">
    <property type="entry name" value="ORNITHINE CARBAMOYLTRANSFERASE, MITOCHONDRIAL"/>
    <property type="match status" value="1"/>
</dbReference>
<comment type="pathway">
    <text evidence="2 8">Pyrimidine metabolism; UMP biosynthesis via de novo pathway; (S)-dihydroorotate from bicarbonate: step 2/3.</text>
</comment>
<evidence type="ECO:0000256" key="8">
    <source>
        <dbReference type="HAMAP-Rule" id="MF_00001"/>
    </source>
</evidence>
<dbReference type="NCBIfam" id="TIGR00670">
    <property type="entry name" value="asp_carb_tr"/>
    <property type="match status" value="1"/>
</dbReference>
<evidence type="ECO:0000256" key="2">
    <source>
        <dbReference type="ARBA" id="ARBA00004852"/>
    </source>
</evidence>
<dbReference type="EC" id="2.1.3.2" evidence="8"/>
<feature type="binding site" evidence="8">
    <location>
        <position position="286"/>
    </location>
    <ligand>
        <name>carbamoyl phosphate</name>
        <dbReference type="ChEBI" id="CHEBI:58228"/>
    </ligand>
</feature>
<dbReference type="OrthoDB" id="9774690at2"/>
<evidence type="ECO:0000256" key="4">
    <source>
        <dbReference type="ARBA" id="ARBA00022679"/>
    </source>
</evidence>
<dbReference type="PANTHER" id="PTHR45753:SF6">
    <property type="entry name" value="ASPARTATE CARBAMOYLTRANSFERASE"/>
    <property type="match status" value="1"/>
</dbReference>
<accession>A0A437GWL8</accession>
<comment type="caution">
    <text evidence="11">The sequence shown here is derived from an EMBL/GenBank/DDBJ whole genome shotgun (WGS) entry which is preliminary data.</text>
</comment>
<protein>
    <recommendedName>
        <fullName evidence="8">Aspartate carbamoyltransferase</fullName>
        <ecNumber evidence="8">2.1.3.2</ecNumber>
    </recommendedName>
    <alternativeName>
        <fullName evidence="8">Aspartate transcarbamylase</fullName>
        <shortName evidence="8">ATCase</shortName>
    </alternativeName>
</protein>
<feature type="binding site" evidence="8">
    <location>
        <position position="74"/>
    </location>
    <ligand>
        <name>carbamoyl phosphate</name>
        <dbReference type="ChEBI" id="CHEBI:58228"/>
    </ligand>
</feature>
<dbReference type="GO" id="GO:0016597">
    <property type="term" value="F:amino acid binding"/>
    <property type="evidence" value="ECO:0007669"/>
    <property type="project" value="InterPro"/>
</dbReference>
<feature type="binding site" evidence="8">
    <location>
        <position position="285"/>
    </location>
    <ligand>
        <name>carbamoyl phosphate</name>
        <dbReference type="ChEBI" id="CHEBI:58228"/>
    </ligand>
</feature>
<feature type="binding site" evidence="8">
    <location>
        <position position="75"/>
    </location>
    <ligand>
        <name>carbamoyl phosphate</name>
        <dbReference type="ChEBI" id="CHEBI:58228"/>
    </ligand>
</feature>
<dbReference type="InterPro" id="IPR006132">
    <property type="entry name" value="Asp/Orn_carbamoyltranf_P-bd"/>
</dbReference>
<evidence type="ECO:0000256" key="1">
    <source>
        <dbReference type="ARBA" id="ARBA00003822"/>
    </source>
</evidence>
<feature type="binding site" evidence="8">
    <location>
        <position position="102"/>
    </location>
    <ligand>
        <name>L-aspartate</name>
        <dbReference type="ChEBI" id="CHEBI:29991"/>
    </ligand>
</feature>
<proteinExistence type="inferred from homology"/>
<feature type="binding site" evidence="8">
    <location>
        <position position="155"/>
    </location>
    <ligand>
        <name>carbamoyl phosphate</name>
        <dbReference type="ChEBI" id="CHEBI:58228"/>
    </ligand>
</feature>
<comment type="catalytic activity">
    <reaction evidence="7 8">
        <text>carbamoyl phosphate + L-aspartate = N-carbamoyl-L-aspartate + phosphate + H(+)</text>
        <dbReference type="Rhea" id="RHEA:20013"/>
        <dbReference type="ChEBI" id="CHEBI:15378"/>
        <dbReference type="ChEBI" id="CHEBI:29991"/>
        <dbReference type="ChEBI" id="CHEBI:32814"/>
        <dbReference type="ChEBI" id="CHEBI:43474"/>
        <dbReference type="ChEBI" id="CHEBI:58228"/>
        <dbReference type="EC" id="2.1.3.2"/>
    </reaction>
</comment>
<evidence type="ECO:0000259" key="9">
    <source>
        <dbReference type="Pfam" id="PF00185"/>
    </source>
</evidence>
<dbReference type="InterPro" id="IPR002082">
    <property type="entry name" value="Asp_carbamoyltransf"/>
</dbReference>
<evidence type="ECO:0000313" key="11">
    <source>
        <dbReference type="EMBL" id="RVQ66510.1"/>
    </source>
</evidence>
<evidence type="ECO:0000313" key="12">
    <source>
        <dbReference type="Proteomes" id="UP000283003"/>
    </source>
</evidence>
<dbReference type="RefSeq" id="WP_127612931.1">
    <property type="nucleotide sequence ID" value="NZ_RXOL01000004.1"/>
</dbReference>
<dbReference type="EMBL" id="RXOL01000004">
    <property type="protein sequence ID" value="RVQ66510.1"/>
    <property type="molecule type" value="Genomic_DNA"/>
</dbReference>
<dbReference type="UniPathway" id="UPA00070">
    <property type="reaction ID" value="UER00116"/>
</dbReference>
<comment type="function">
    <text evidence="1">Reversibly catalyzes the transfer of the carbamoyl group from carbamoyl phosphate (CP) to the N(epsilon) atom of ornithine (ORN) to produce L-citrulline.</text>
</comment>
<dbReference type="InterPro" id="IPR006130">
    <property type="entry name" value="Asp/Orn_carbamoylTrfase"/>
</dbReference>
<comment type="similarity">
    <text evidence="3 8">Belongs to the aspartate/ornithine carbamoyltransferase superfamily. ATCase family.</text>
</comment>
<dbReference type="GO" id="GO:0005829">
    <property type="term" value="C:cytosol"/>
    <property type="evidence" value="ECO:0007669"/>
    <property type="project" value="TreeGrafter"/>
</dbReference>
<feature type="binding site" evidence="8">
    <location>
        <position position="190"/>
    </location>
    <ligand>
        <name>L-aspartate</name>
        <dbReference type="ChEBI" id="CHEBI:29991"/>
    </ligand>
</feature>
<feature type="domain" description="Aspartate/ornithine carbamoyltransferase Asp/Orn-binding" evidence="9">
    <location>
        <begin position="176"/>
        <end position="323"/>
    </location>
</feature>
<dbReference type="PRINTS" id="PR00100">
    <property type="entry name" value="AOTCASE"/>
</dbReference>
<organism evidence="11 12">
    <name type="scientific">Croceicoccus ponticola</name>
    <dbReference type="NCBI Taxonomy" id="2217664"/>
    <lineage>
        <taxon>Bacteria</taxon>
        <taxon>Pseudomonadati</taxon>
        <taxon>Pseudomonadota</taxon>
        <taxon>Alphaproteobacteria</taxon>
        <taxon>Sphingomonadales</taxon>
        <taxon>Erythrobacteraceae</taxon>
        <taxon>Croceicoccus</taxon>
    </lineage>
</organism>
<dbReference type="Pfam" id="PF00185">
    <property type="entry name" value="OTCace"/>
    <property type="match status" value="1"/>
</dbReference>
<keyword evidence="4 8" id="KW-0808">Transferase</keyword>
<dbReference type="FunFam" id="3.40.50.1370:FF:000007">
    <property type="entry name" value="Aspartate carbamoyltransferase"/>
    <property type="match status" value="1"/>
</dbReference>
<evidence type="ECO:0000256" key="5">
    <source>
        <dbReference type="ARBA" id="ARBA00022975"/>
    </source>
</evidence>
<name>A0A437GWL8_9SPHN</name>
<dbReference type="AlphaFoldDB" id="A0A437GWL8"/>
<dbReference type="HAMAP" id="MF_00001">
    <property type="entry name" value="Asp_carb_tr"/>
    <property type="match status" value="1"/>
</dbReference>
<dbReference type="InterPro" id="IPR036901">
    <property type="entry name" value="Asp/Orn_carbamoylTrfase_sf"/>
</dbReference>
<reference evidence="11 12" key="1">
    <citation type="submission" date="2018-12" db="EMBL/GenBank/DDBJ databases">
        <title>Croceicoccus ponticola sp. nov., a lipolytic bacterium isolated from seawater.</title>
        <authorList>
            <person name="Yoon J.-H."/>
        </authorList>
    </citation>
    <scope>NUCLEOTIDE SEQUENCE [LARGE SCALE GENOMIC DNA]</scope>
    <source>
        <strain evidence="11 12">GM-16</strain>
    </source>
</reference>
<keyword evidence="5 8" id="KW-0665">Pyrimidine biosynthesis</keyword>
<dbReference type="Pfam" id="PF02729">
    <property type="entry name" value="OTCace_N"/>
    <property type="match status" value="1"/>
</dbReference>
<feature type="domain" description="Aspartate/ornithine carbamoyltransferase carbamoyl-P binding" evidence="10">
    <location>
        <begin position="22"/>
        <end position="165"/>
    </location>
</feature>
<comment type="function">
    <text evidence="6 8">Catalyzes the condensation of carbamoyl phosphate and aspartate to form carbamoyl aspartate and inorganic phosphate, the committed step in the de novo pyrimidine nucleotide biosynthesis pathway.</text>
</comment>
<keyword evidence="12" id="KW-1185">Reference proteome</keyword>
<dbReference type="NCBIfam" id="NF002032">
    <property type="entry name" value="PRK00856.1"/>
    <property type="match status" value="1"/>
</dbReference>
<feature type="binding site" evidence="8">
    <location>
        <position position="244"/>
    </location>
    <ligand>
        <name>L-aspartate</name>
        <dbReference type="ChEBI" id="CHEBI:29991"/>
    </ligand>
</feature>
<evidence type="ECO:0000256" key="6">
    <source>
        <dbReference type="ARBA" id="ARBA00043884"/>
    </source>
</evidence>
<dbReference type="Proteomes" id="UP000283003">
    <property type="component" value="Unassembled WGS sequence"/>
</dbReference>
<dbReference type="SUPFAM" id="SSF53671">
    <property type="entry name" value="Aspartate/ornithine carbamoyltransferase"/>
    <property type="match status" value="1"/>
</dbReference>
<dbReference type="Gene3D" id="3.40.50.1370">
    <property type="entry name" value="Aspartate/ornithine carbamoyltransferase"/>
    <property type="match status" value="2"/>
</dbReference>
<feature type="binding site" evidence="8">
    <location>
        <position position="152"/>
    </location>
    <ligand>
        <name>carbamoyl phosphate</name>
        <dbReference type="ChEBI" id="CHEBI:58228"/>
    </ligand>
</feature>
<dbReference type="PRINTS" id="PR00101">
    <property type="entry name" value="ATCASE"/>
</dbReference>